<proteinExistence type="predicted"/>
<keyword evidence="1" id="KW-1133">Transmembrane helix</keyword>
<gene>
    <name evidence="2" type="ORF">B5G41_01530</name>
</gene>
<feature type="transmembrane region" description="Helical" evidence="1">
    <location>
        <begin position="151"/>
        <end position="169"/>
    </location>
</feature>
<name>A0A1Y3QZC2_9BACT</name>
<protein>
    <submittedName>
        <fullName evidence="2">Uncharacterized protein</fullName>
    </submittedName>
</protein>
<dbReference type="EMBL" id="NFHB01000001">
    <property type="protein sequence ID" value="OUN05012.1"/>
    <property type="molecule type" value="Genomic_DNA"/>
</dbReference>
<feature type="transmembrane region" description="Helical" evidence="1">
    <location>
        <begin position="88"/>
        <end position="112"/>
    </location>
</feature>
<organism evidence="2 3">
    <name type="scientific">Alistipes onderdonkii</name>
    <dbReference type="NCBI Taxonomy" id="328813"/>
    <lineage>
        <taxon>Bacteria</taxon>
        <taxon>Pseudomonadati</taxon>
        <taxon>Bacteroidota</taxon>
        <taxon>Bacteroidia</taxon>
        <taxon>Bacteroidales</taxon>
        <taxon>Rikenellaceae</taxon>
        <taxon>Alistipes</taxon>
    </lineage>
</organism>
<reference evidence="3" key="1">
    <citation type="submission" date="2017-04" db="EMBL/GenBank/DDBJ databases">
        <title>Function of individual gut microbiota members based on whole genome sequencing of pure cultures obtained from chicken caecum.</title>
        <authorList>
            <person name="Medvecky M."/>
            <person name="Cejkova D."/>
            <person name="Polansky O."/>
            <person name="Karasova D."/>
            <person name="Kubasova T."/>
            <person name="Cizek A."/>
            <person name="Rychlik I."/>
        </authorList>
    </citation>
    <scope>NUCLEOTIDE SEQUENCE [LARGE SCALE GENOMIC DNA]</scope>
    <source>
        <strain evidence="3">An90</strain>
    </source>
</reference>
<evidence type="ECO:0000313" key="3">
    <source>
        <dbReference type="Proteomes" id="UP000195772"/>
    </source>
</evidence>
<feature type="transmembrane region" description="Helical" evidence="1">
    <location>
        <begin position="58"/>
        <end position="76"/>
    </location>
</feature>
<dbReference type="AlphaFoldDB" id="A0A1Y3QZC2"/>
<keyword evidence="1" id="KW-0472">Membrane</keyword>
<dbReference type="RefSeq" id="WP_087401043.1">
    <property type="nucleotide sequence ID" value="NZ_NFHB01000001.1"/>
</dbReference>
<sequence>MDGQKISETEALDIIARVFDRNMRRMNYVRGELFIFWGALLSLTALAEYGLYHWTGDVRVLWSWLAPLVCGYIWTVRNSRRKALVRTGFDDLLILIWGMPAMISAAAIVYAVTIPGNTINPVGVMQLLLGTALAITAEFYRGKGSQQSGSFAALLMLSIFELIMAFNYTFRAPFDAQGGTWMLELSAHGILLVLLPGFILRHITRKQCSKN</sequence>
<keyword evidence="1" id="KW-0812">Transmembrane</keyword>
<dbReference type="Proteomes" id="UP000195772">
    <property type="component" value="Unassembled WGS sequence"/>
</dbReference>
<feature type="transmembrane region" description="Helical" evidence="1">
    <location>
        <begin position="118"/>
        <end position="139"/>
    </location>
</feature>
<evidence type="ECO:0000256" key="1">
    <source>
        <dbReference type="SAM" id="Phobius"/>
    </source>
</evidence>
<feature type="transmembrane region" description="Helical" evidence="1">
    <location>
        <begin position="181"/>
        <end position="200"/>
    </location>
</feature>
<comment type="caution">
    <text evidence="2">The sequence shown here is derived from an EMBL/GenBank/DDBJ whole genome shotgun (WGS) entry which is preliminary data.</text>
</comment>
<evidence type="ECO:0000313" key="2">
    <source>
        <dbReference type="EMBL" id="OUN05012.1"/>
    </source>
</evidence>
<feature type="transmembrane region" description="Helical" evidence="1">
    <location>
        <begin position="33"/>
        <end position="52"/>
    </location>
</feature>
<accession>A0A1Y3QZC2</accession>
<dbReference type="OrthoDB" id="9944334at2"/>